<dbReference type="GO" id="GO:0005730">
    <property type="term" value="C:nucleolus"/>
    <property type="evidence" value="ECO:0007669"/>
    <property type="project" value="TreeGrafter"/>
</dbReference>
<dbReference type="InterPro" id="IPR003347">
    <property type="entry name" value="JmjC_dom"/>
</dbReference>
<dbReference type="InterPro" id="IPR016024">
    <property type="entry name" value="ARM-type_fold"/>
</dbReference>
<dbReference type="RefSeq" id="XP_011079279.1">
    <property type="nucleotide sequence ID" value="XM_011080977.2"/>
</dbReference>
<keyword evidence="3" id="KW-0560">Oxidoreductase</keyword>
<keyword evidence="3" id="KW-0805">Transcription regulation</keyword>
<comment type="subcellular location">
    <subcellularLocation>
        <location evidence="3">Nucleus</location>
    </subcellularLocation>
</comment>
<dbReference type="GO" id="GO:0032453">
    <property type="term" value="F:histone H3K4 demethylase activity"/>
    <property type="evidence" value="ECO:0007669"/>
    <property type="project" value="TreeGrafter"/>
</dbReference>
<evidence type="ECO:0000313" key="6">
    <source>
        <dbReference type="RefSeq" id="XP_011079279.1"/>
    </source>
</evidence>
<dbReference type="CDD" id="cd02208">
    <property type="entry name" value="cupin_RmlC-like"/>
    <property type="match status" value="1"/>
</dbReference>
<evidence type="ECO:0000313" key="5">
    <source>
        <dbReference type="Proteomes" id="UP000504604"/>
    </source>
</evidence>
<keyword evidence="5" id="KW-1185">Reference proteome</keyword>
<comment type="similarity">
    <text evidence="3">Belongs to the ROX family.</text>
</comment>
<dbReference type="Gene3D" id="2.60.120.650">
    <property type="entry name" value="Cupin"/>
    <property type="match status" value="1"/>
</dbReference>
<keyword evidence="3" id="KW-0804">Transcription</keyword>
<keyword evidence="1 3" id="KW-0479">Metal-binding</keyword>
<keyword evidence="3" id="KW-0539">Nucleus</keyword>
<comment type="cofactor">
    <cofactor evidence="3">
        <name>Fe(2+)</name>
        <dbReference type="ChEBI" id="CHEBI:29033"/>
    </cofactor>
    <text evidence="3">Binds 1 Fe(2+) ion per subunit.</text>
</comment>
<dbReference type="SUPFAM" id="SSF51197">
    <property type="entry name" value="Clavaminate synthase-like"/>
    <property type="match status" value="1"/>
</dbReference>
<organism evidence="5 6">
    <name type="scientific">Sesamum indicum</name>
    <name type="common">Oriental sesame</name>
    <name type="synonym">Sesamum orientale</name>
    <dbReference type="NCBI Taxonomy" id="4182"/>
    <lineage>
        <taxon>Eukaryota</taxon>
        <taxon>Viridiplantae</taxon>
        <taxon>Streptophyta</taxon>
        <taxon>Embryophyta</taxon>
        <taxon>Tracheophyta</taxon>
        <taxon>Spermatophyta</taxon>
        <taxon>Magnoliopsida</taxon>
        <taxon>eudicotyledons</taxon>
        <taxon>Gunneridae</taxon>
        <taxon>Pentapetalae</taxon>
        <taxon>asterids</taxon>
        <taxon>lamiids</taxon>
        <taxon>Lamiales</taxon>
        <taxon>Pedaliaceae</taxon>
        <taxon>Sesamum</taxon>
    </lineage>
</organism>
<reference evidence="6" key="1">
    <citation type="submission" date="2025-08" db="UniProtKB">
        <authorList>
            <consortium name="RefSeq"/>
        </authorList>
    </citation>
    <scope>IDENTIFICATION</scope>
</reference>
<evidence type="ECO:0000256" key="2">
    <source>
        <dbReference type="ARBA" id="ARBA00023004"/>
    </source>
</evidence>
<dbReference type="SUPFAM" id="SSF48371">
    <property type="entry name" value="ARM repeat"/>
    <property type="match status" value="1"/>
</dbReference>
<dbReference type="EC" id="1.14.11.-" evidence="3"/>
<dbReference type="Pfam" id="PF08007">
    <property type="entry name" value="JmjC_2"/>
    <property type="match status" value="1"/>
</dbReference>
<proteinExistence type="inferred from homology"/>
<dbReference type="GO" id="GO:0051864">
    <property type="term" value="F:histone H3K36 demethylase activity"/>
    <property type="evidence" value="ECO:0007669"/>
    <property type="project" value="TreeGrafter"/>
</dbReference>
<name>A0A6I9T5S1_SESIN</name>
<dbReference type="PROSITE" id="PS51184">
    <property type="entry name" value="JMJC"/>
    <property type="match status" value="1"/>
</dbReference>
<gene>
    <name evidence="6" type="primary">LOC105162832</name>
</gene>
<keyword evidence="2 3" id="KW-0408">Iron</keyword>
<feature type="domain" description="JmjC" evidence="4">
    <location>
        <begin position="420"/>
        <end position="571"/>
    </location>
</feature>
<evidence type="ECO:0000256" key="3">
    <source>
        <dbReference type="RuleBase" id="RU366061"/>
    </source>
</evidence>
<protein>
    <recommendedName>
        <fullName evidence="3">Bifunctional lysine-specific demethylase and histidyl-hydroxylase</fullName>
        <ecNumber evidence="3">1.14.11.-</ecNumber>
    </recommendedName>
</protein>
<sequence>MKRKTRIMKTTTTKKRCRQHETTLFPLLLAALCSNCHNRRALIKKCLNRVFLSLPHLDLSPILSLLPALLKFNCAGIVSKSLEIIGAASLASIVMNEKIAEEGETMKGLISLLGSSKRGTAMAACNALLDLSTTSVGRQRLVEFSAIENLLLCFIQESKSSSATISPAAEMTLSEEDEYSILLLEGATTLINSCIIEQLQHIPTELSERFLVLLKSLWRQAHELRLFSSSARRDQGNKFCASNIKTSNIAECIFRLSINCSPQPGPIDFKPVKKSIFNLGEASFEQFLLEIWEVSPMLVRNPTKASLLQGSVFSPFTQYLGSKEAIPSFLPSLLRSIISCPAIASDDLDILHVIKEINNLGCPIIYHQDIRVVKTQSGERELHYFQEQSGSSCSLAPHTLSIDDILKCEVAFQEGYSIALRGMELRYESIAAIADGLASLFGLPSAGVNMYLTPSNSQGLARHSDDHCVFVCQLIGAKRWTIFPRPDTRLPRLYEPCDSLHDLQDESCKVDERQHFLLKEGDVLYIPRGFPHEARTGNDEDQNVNDTIGFSLHLTLAIEIEPPFEWEGFIQVALYCWDKKQKVLPYKSDDSVPWSLHLLSVKLLHIAIKLIGNRDPGFQKACLVGAIHSKGCLFNNQMMIFGDLISRITSGSKFPDALEQLEAAIHKNEDPLEHVKWMKHLNEEGEEVERSQSLSISSVDSRCLPDLLIPHNRDTAEAAFVHVKSKFCREVEFQDAEQYYKMLLEKYRKVRKQYRNGLIKLDVSRTTFLLWMLRKGR</sequence>
<dbReference type="GeneID" id="105162832"/>
<evidence type="ECO:0000256" key="1">
    <source>
        <dbReference type="ARBA" id="ARBA00022723"/>
    </source>
</evidence>
<evidence type="ECO:0000259" key="4">
    <source>
        <dbReference type="PROSITE" id="PS51184"/>
    </source>
</evidence>
<accession>A0A6I9T5S1</accession>
<dbReference type="Proteomes" id="UP000504604">
    <property type="component" value="Linkage group LG5"/>
</dbReference>
<dbReference type="PANTHER" id="PTHR13096:SF9">
    <property type="entry name" value="BIFUNCTIONAL LYSINE-SPECIFIC DEMETHYLASE AND HISTIDYL-HYDROXYLASE"/>
    <property type="match status" value="1"/>
</dbReference>
<comment type="function">
    <text evidence="3">Oxygenase that can act as both a histone lysine demethylase and a ribosomal histidine hydroxylase.</text>
</comment>
<dbReference type="KEGG" id="sind:105162832"/>
<dbReference type="PANTHER" id="PTHR13096">
    <property type="entry name" value="MINA53 MYC INDUCED NUCLEAR ANTIGEN"/>
    <property type="match status" value="1"/>
</dbReference>
<dbReference type="OrthoDB" id="425950at2759"/>
<dbReference type="GO" id="GO:0005506">
    <property type="term" value="F:iron ion binding"/>
    <property type="evidence" value="ECO:0007669"/>
    <property type="project" value="UniProtKB-UniRule"/>
</dbReference>
<dbReference type="AlphaFoldDB" id="A0A6I9T5S1"/>
<dbReference type="InParanoid" id="A0A6I9T5S1"/>
<dbReference type="InterPro" id="IPR039994">
    <property type="entry name" value="NO66-like"/>
</dbReference>
<keyword evidence="3" id="KW-0223">Dioxygenase</keyword>